<keyword evidence="1" id="KW-0472">Membrane</keyword>
<proteinExistence type="predicted"/>
<feature type="transmembrane region" description="Helical" evidence="1">
    <location>
        <begin position="84"/>
        <end position="101"/>
    </location>
</feature>
<reference evidence="2" key="1">
    <citation type="submission" date="2023-10" db="EMBL/GenBank/DDBJ databases">
        <title>Characterization and whole genome sequencing of a novel strain of Bergeyella porcorum QD2021 isolated from pig.</title>
        <authorList>
            <person name="Liu G."/>
            <person name="Chen C."/>
            <person name="Han X."/>
        </authorList>
    </citation>
    <scope>NUCLEOTIDE SEQUENCE</scope>
    <source>
        <strain evidence="2">QD2021</strain>
    </source>
</reference>
<keyword evidence="1" id="KW-1133">Transmembrane helix</keyword>
<dbReference type="KEGG" id="bpor:BPO_1028"/>
<organism evidence="2 3">
    <name type="scientific">Bergeyella porcorum</name>
    <dbReference type="NCBI Taxonomy" id="1735111"/>
    <lineage>
        <taxon>Bacteria</taxon>
        <taxon>Pseudomonadati</taxon>
        <taxon>Bacteroidota</taxon>
        <taxon>Flavobacteriia</taxon>
        <taxon>Flavobacteriales</taxon>
        <taxon>Weeksellaceae</taxon>
        <taxon>Bergeyella</taxon>
    </lineage>
</organism>
<protein>
    <recommendedName>
        <fullName evidence="4">DUF4350 domain-containing protein</fullName>
    </recommendedName>
</protein>
<dbReference type="Proteomes" id="UP001432059">
    <property type="component" value="Chromosome"/>
</dbReference>
<evidence type="ECO:0000256" key="1">
    <source>
        <dbReference type="SAM" id="Phobius"/>
    </source>
</evidence>
<evidence type="ECO:0000313" key="3">
    <source>
        <dbReference type="Proteomes" id="UP001432059"/>
    </source>
</evidence>
<gene>
    <name evidence="2" type="ORF">BPO_1028</name>
</gene>
<evidence type="ECO:0008006" key="4">
    <source>
        <dbReference type="Google" id="ProtNLM"/>
    </source>
</evidence>
<accession>A0AAU0F0T6</accession>
<dbReference type="AlphaFoldDB" id="A0AAU0F0T6"/>
<evidence type="ECO:0000313" key="2">
    <source>
        <dbReference type="EMBL" id="WOC51675.1"/>
    </source>
</evidence>
<dbReference type="EMBL" id="CP136426">
    <property type="protein sequence ID" value="WOC51675.1"/>
    <property type="molecule type" value="Genomic_DNA"/>
</dbReference>
<dbReference type="RefSeq" id="WP_327985266.1">
    <property type="nucleotide sequence ID" value="NZ_CP136426.1"/>
</dbReference>
<keyword evidence="1" id="KW-0812">Transmembrane</keyword>
<keyword evidence="3" id="KW-1185">Reference proteome</keyword>
<sequence>MDYQKENTAVFVKIKWGKGNLYLHTEPLFLTNYYLLYPRKGNAYLEGVFSYLPNRETLWFVEKEQQRTSDSPLRFVLSHPPLKYAWWIFLGGLLLFAIFNAKRKQRVVPIIQPPKNQSADFVKSVGNLYLQEGDFHDMMAKKTQYFLYKVRTELLMDTQNLDEHFVKKLHIKTNVPLETVKEAVELMKKSLNPHSQVMQEDLIRLRQLLDNIYK</sequence>
<name>A0AAU0F0T6_9FLAO</name>